<evidence type="ECO:0000313" key="2">
    <source>
        <dbReference type="EMBL" id="RVU02035.1"/>
    </source>
</evidence>
<dbReference type="AlphaFoldDB" id="A0A3S2VP62"/>
<sequence length="235" mass="26314">MTLSELIIKTSFNFSVWLIRSCFNTKICDDQHDDLRRMDIGTLGRDIADCLDKHGIKMVPGFESHDLKHVLLDFKMTPLDEIRMQAFMLGNGNYSFACFAILLFGAILLPNSWVLFYRDFLAGRNTQPISNYTIQGYAGMNTLLLRHQIEGKQVQEHFTMYSFVRAAAFVMILSGVFGMCFCLPFLFSSNIADLIGAGFPFLGGAVLTVGGVLTLSQQSTHQYKHVISVGVKVNC</sequence>
<reference evidence="2 3" key="1">
    <citation type="submission" date="2019-01" db="EMBL/GenBank/DDBJ databases">
        <authorList>
            <person name="Chen W.-M."/>
        </authorList>
    </citation>
    <scope>NUCLEOTIDE SEQUENCE [LARGE SCALE GENOMIC DNA]</scope>
    <source>
        <strain evidence="2 3">YBJ-36</strain>
    </source>
</reference>
<dbReference type="RefSeq" id="WP_127704400.1">
    <property type="nucleotide sequence ID" value="NZ_SACK01000002.1"/>
</dbReference>
<keyword evidence="1" id="KW-0812">Transmembrane</keyword>
<keyword evidence="1" id="KW-0472">Membrane</keyword>
<accession>A0A3S2VP62</accession>
<dbReference type="OrthoDB" id="6157812at2"/>
<evidence type="ECO:0000313" key="3">
    <source>
        <dbReference type="Proteomes" id="UP000282759"/>
    </source>
</evidence>
<gene>
    <name evidence="2" type="ORF">EOD41_08785</name>
</gene>
<organism evidence="2 3">
    <name type="scientific">Mucilaginibacter limnophilus</name>
    <dbReference type="NCBI Taxonomy" id="1932778"/>
    <lineage>
        <taxon>Bacteria</taxon>
        <taxon>Pseudomonadati</taxon>
        <taxon>Bacteroidota</taxon>
        <taxon>Sphingobacteriia</taxon>
        <taxon>Sphingobacteriales</taxon>
        <taxon>Sphingobacteriaceae</taxon>
        <taxon>Mucilaginibacter</taxon>
    </lineage>
</organism>
<keyword evidence="3" id="KW-1185">Reference proteome</keyword>
<proteinExistence type="predicted"/>
<dbReference type="Proteomes" id="UP000282759">
    <property type="component" value="Unassembled WGS sequence"/>
</dbReference>
<feature type="transmembrane region" description="Helical" evidence="1">
    <location>
        <begin position="94"/>
        <end position="117"/>
    </location>
</feature>
<evidence type="ECO:0000256" key="1">
    <source>
        <dbReference type="SAM" id="Phobius"/>
    </source>
</evidence>
<dbReference type="EMBL" id="SACK01000002">
    <property type="protein sequence ID" value="RVU02035.1"/>
    <property type="molecule type" value="Genomic_DNA"/>
</dbReference>
<feature type="transmembrane region" description="Helical" evidence="1">
    <location>
        <begin position="166"/>
        <end position="188"/>
    </location>
</feature>
<comment type="caution">
    <text evidence="2">The sequence shown here is derived from an EMBL/GenBank/DDBJ whole genome shotgun (WGS) entry which is preliminary data.</text>
</comment>
<protein>
    <submittedName>
        <fullName evidence="2">Uncharacterized protein</fullName>
    </submittedName>
</protein>
<keyword evidence="1" id="KW-1133">Transmembrane helix</keyword>
<feature type="transmembrane region" description="Helical" evidence="1">
    <location>
        <begin position="194"/>
        <end position="215"/>
    </location>
</feature>
<name>A0A3S2VP62_9SPHI</name>